<dbReference type="RefSeq" id="WP_358347958.1">
    <property type="nucleotide sequence ID" value="NZ_JBEZFP010000003.1"/>
</dbReference>
<dbReference type="Gene3D" id="3.30.465.10">
    <property type="match status" value="1"/>
</dbReference>
<dbReference type="InterPro" id="IPR036318">
    <property type="entry name" value="FAD-bd_PCMH-like_sf"/>
</dbReference>
<name>A0ABV3D9B9_9ACTN</name>
<evidence type="ECO:0000256" key="4">
    <source>
        <dbReference type="ARBA" id="ARBA00022827"/>
    </source>
</evidence>
<dbReference type="InterPro" id="IPR006094">
    <property type="entry name" value="Oxid_FAD_bind_N"/>
</dbReference>
<dbReference type="PANTHER" id="PTHR42973:SF39">
    <property type="entry name" value="FAD-BINDING PCMH-TYPE DOMAIN-CONTAINING PROTEIN"/>
    <property type="match status" value="1"/>
</dbReference>
<dbReference type="InterPro" id="IPR016164">
    <property type="entry name" value="FAD-linked_Oxase-like_C"/>
</dbReference>
<dbReference type="InterPro" id="IPR012951">
    <property type="entry name" value="BBE"/>
</dbReference>
<dbReference type="Pfam" id="PF08031">
    <property type="entry name" value="BBE"/>
    <property type="match status" value="1"/>
</dbReference>
<dbReference type="EMBL" id="JBEZFP010000003">
    <property type="protein sequence ID" value="MEU8132332.1"/>
    <property type="molecule type" value="Genomic_DNA"/>
</dbReference>
<dbReference type="SUPFAM" id="SSF56176">
    <property type="entry name" value="FAD-binding/transporter-associated domain-like"/>
    <property type="match status" value="1"/>
</dbReference>
<comment type="cofactor">
    <cofactor evidence="1">
        <name>FAD</name>
        <dbReference type="ChEBI" id="CHEBI:57692"/>
    </cofactor>
</comment>
<keyword evidence="5" id="KW-0560">Oxidoreductase</keyword>
<dbReference type="PANTHER" id="PTHR42973">
    <property type="entry name" value="BINDING OXIDOREDUCTASE, PUTATIVE (AFU_ORTHOLOGUE AFUA_1G17690)-RELATED"/>
    <property type="match status" value="1"/>
</dbReference>
<dbReference type="InterPro" id="IPR016169">
    <property type="entry name" value="FAD-bd_PCMH_sub2"/>
</dbReference>
<dbReference type="Pfam" id="PF01565">
    <property type="entry name" value="FAD_binding_4"/>
    <property type="match status" value="1"/>
</dbReference>
<evidence type="ECO:0000313" key="7">
    <source>
        <dbReference type="EMBL" id="MEU8132332.1"/>
    </source>
</evidence>
<reference evidence="7 8" key="1">
    <citation type="submission" date="2024-06" db="EMBL/GenBank/DDBJ databases">
        <title>The Natural Products Discovery Center: Release of the First 8490 Sequenced Strains for Exploring Actinobacteria Biosynthetic Diversity.</title>
        <authorList>
            <person name="Kalkreuter E."/>
            <person name="Kautsar S.A."/>
            <person name="Yang D."/>
            <person name="Bader C.D."/>
            <person name="Teijaro C.N."/>
            <person name="Fluegel L."/>
            <person name="Davis C.M."/>
            <person name="Simpson J.R."/>
            <person name="Lauterbach L."/>
            <person name="Steele A.D."/>
            <person name="Gui C."/>
            <person name="Meng S."/>
            <person name="Li G."/>
            <person name="Viehrig K."/>
            <person name="Ye F."/>
            <person name="Su P."/>
            <person name="Kiefer A.F."/>
            <person name="Nichols A."/>
            <person name="Cepeda A.J."/>
            <person name="Yan W."/>
            <person name="Fan B."/>
            <person name="Jiang Y."/>
            <person name="Adhikari A."/>
            <person name="Zheng C.-J."/>
            <person name="Schuster L."/>
            <person name="Cowan T.M."/>
            <person name="Smanski M.J."/>
            <person name="Chevrette M.G."/>
            <person name="De Carvalho L.P.S."/>
            <person name="Shen B."/>
        </authorList>
    </citation>
    <scope>NUCLEOTIDE SEQUENCE [LARGE SCALE GENOMIC DNA]</scope>
    <source>
        <strain evidence="7 8">NPDC048946</strain>
    </source>
</reference>
<dbReference type="InterPro" id="IPR016166">
    <property type="entry name" value="FAD-bd_PCMH"/>
</dbReference>
<gene>
    <name evidence="7" type="ORF">AB0C36_02360</name>
</gene>
<comment type="similarity">
    <text evidence="2">Belongs to the oxygen-dependent FAD-linked oxidoreductase family.</text>
</comment>
<evidence type="ECO:0000256" key="5">
    <source>
        <dbReference type="ARBA" id="ARBA00023002"/>
    </source>
</evidence>
<evidence type="ECO:0000256" key="3">
    <source>
        <dbReference type="ARBA" id="ARBA00022630"/>
    </source>
</evidence>
<comment type="caution">
    <text evidence="7">The sequence shown here is derived from an EMBL/GenBank/DDBJ whole genome shotgun (WGS) entry which is preliminary data.</text>
</comment>
<feature type="domain" description="FAD-binding PCMH-type" evidence="6">
    <location>
        <begin position="42"/>
        <end position="212"/>
    </location>
</feature>
<keyword evidence="8" id="KW-1185">Reference proteome</keyword>
<sequence>MTTLGPDAAKLGSSLRGTFGGDVLLPGSPGYDEARVVFNGAIDRHPGAIAQCTSPDDVALALEAARDAELEVSVRCGGHGVSGKALTDGGLTIDLRRMNDVTVNADARTVRVGGGATIGDMDNATAPYGLATTGGRASTTGIGGFTLGGGSGWLERRFGLACDNLLAVDMVTADGTALRASADSHPDLFWALHGGGGNFGVATSFTFRLHELPAFSVALLMWPAAYGPDVLRTYRDFCDTAPDAVGGGFLYLVGPPEEFVPEHLVGRLVAAALVTYTGPEAECRDVAGPFLGLAPEGAMIAEVPYPAFQCMLDDPPGMRNYWSAEYLTSFPDEAVDIFCARSPEMIIPSASLHVFFPQGGALAQDNGRFPLPWREAPYAVHPFGMWEDPADDTRGVQWAHDVCADMRPWATGSVYLNFIGDEGHTRVVDGFGPDNYRRLAEIKAEYDPGNVFHLNQNIRPA</sequence>
<keyword evidence="4" id="KW-0274">FAD</keyword>
<evidence type="ECO:0000256" key="2">
    <source>
        <dbReference type="ARBA" id="ARBA00005466"/>
    </source>
</evidence>
<protein>
    <submittedName>
        <fullName evidence="7">FAD-binding oxidoreductase</fullName>
    </submittedName>
</protein>
<dbReference type="InterPro" id="IPR050416">
    <property type="entry name" value="FAD-linked_Oxidoreductase"/>
</dbReference>
<accession>A0ABV3D9B9</accession>
<evidence type="ECO:0000259" key="6">
    <source>
        <dbReference type="PROSITE" id="PS51387"/>
    </source>
</evidence>
<dbReference type="SUPFAM" id="SSF55103">
    <property type="entry name" value="FAD-linked oxidases, C-terminal domain"/>
    <property type="match status" value="1"/>
</dbReference>
<dbReference type="Gene3D" id="3.30.43.10">
    <property type="entry name" value="Uridine Diphospho-n-acetylenolpyruvylglucosamine Reductase, domain 2"/>
    <property type="match status" value="1"/>
</dbReference>
<proteinExistence type="inferred from homology"/>
<keyword evidence="3" id="KW-0285">Flavoprotein</keyword>
<dbReference type="Gene3D" id="3.40.462.20">
    <property type="match status" value="1"/>
</dbReference>
<dbReference type="Proteomes" id="UP001551482">
    <property type="component" value="Unassembled WGS sequence"/>
</dbReference>
<organism evidence="7 8">
    <name type="scientific">Streptodolium elevatio</name>
    <dbReference type="NCBI Taxonomy" id="3157996"/>
    <lineage>
        <taxon>Bacteria</taxon>
        <taxon>Bacillati</taxon>
        <taxon>Actinomycetota</taxon>
        <taxon>Actinomycetes</taxon>
        <taxon>Kitasatosporales</taxon>
        <taxon>Streptomycetaceae</taxon>
        <taxon>Streptodolium</taxon>
    </lineage>
</organism>
<evidence type="ECO:0000256" key="1">
    <source>
        <dbReference type="ARBA" id="ARBA00001974"/>
    </source>
</evidence>
<dbReference type="InterPro" id="IPR016167">
    <property type="entry name" value="FAD-bd_PCMH_sub1"/>
</dbReference>
<dbReference type="PROSITE" id="PS51387">
    <property type="entry name" value="FAD_PCMH"/>
    <property type="match status" value="1"/>
</dbReference>
<evidence type="ECO:0000313" key="8">
    <source>
        <dbReference type="Proteomes" id="UP001551482"/>
    </source>
</evidence>